<dbReference type="EMBL" id="BAAAQD010000002">
    <property type="protein sequence ID" value="GAA1503585.1"/>
    <property type="molecule type" value="Genomic_DNA"/>
</dbReference>
<name>A0ABN1ZSK0_9ACTN</name>
<feature type="region of interest" description="Disordered" evidence="1">
    <location>
        <begin position="73"/>
        <end position="114"/>
    </location>
</feature>
<accession>A0ABN1ZSK0</accession>
<keyword evidence="3" id="KW-1185">Reference proteome</keyword>
<reference evidence="2 3" key="1">
    <citation type="journal article" date="2019" name="Int. J. Syst. Evol. Microbiol.">
        <title>The Global Catalogue of Microorganisms (GCM) 10K type strain sequencing project: providing services to taxonomists for standard genome sequencing and annotation.</title>
        <authorList>
            <consortium name="The Broad Institute Genomics Platform"/>
            <consortium name="The Broad Institute Genome Sequencing Center for Infectious Disease"/>
            <person name="Wu L."/>
            <person name="Ma J."/>
        </authorList>
    </citation>
    <scope>NUCLEOTIDE SEQUENCE [LARGE SCALE GENOMIC DNA]</scope>
    <source>
        <strain evidence="2 3">JCM 15933</strain>
    </source>
</reference>
<evidence type="ECO:0000256" key="1">
    <source>
        <dbReference type="SAM" id="MobiDB-lite"/>
    </source>
</evidence>
<sequence>MTMLTLATAHRTHPSADVTVPDDVVDVLLWRTAFDVAAEHQRGPTGDCTNLRCASEHGTCTPARQALHALRIARRAPAPTPQPTRNTPHTTPPSPGPSRPQPPIAGRATVARPNTTRFTGWFTSTARAVSTLRLYHLPRRQPGAALAYATGGMATT</sequence>
<comment type="caution">
    <text evidence="2">The sequence shown here is derived from an EMBL/GenBank/DDBJ whole genome shotgun (WGS) entry which is preliminary data.</text>
</comment>
<dbReference type="RefSeq" id="WP_344501116.1">
    <property type="nucleotide sequence ID" value="NZ_BAAAQD010000002.1"/>
</dbReference>
<protein>
    <submittedName>
        <fullName evidence="2">Uncharacterized protein</fullName>
    </submittedName>
</protein>
<evidence type="ECO:0000313" key="3">
    <source>
        <dbReference type="Proteomes" id="UP001501470"/>
    </source>
</evidence>
<evidence type="ECO:0000313" key="2">
    <source>
        <dbReference type="EMBL" id="GAA1503585.1"/>
    </source>
</evidence>
<feature type="compositionally biased region" description="Pro residues" evidence="1">
    <location>
        <begin position="90"/>
        <end position="103"/>
    </location>
</feature>
<organism evidence="2 3">
    <name type="scientific">Dactylosporangium maewongense</name>
    <dbReference type="NCBI Taxonomy" id="634393"/>
    <lineage>
        <taxon>Bacteria</taxon>
        <taxon>Bacillati</taxon>
        <taxon>Actinomycetota</taxon>
        <taxon>Actinomycetes</taxon>
        <taxon>Micromonosporales</taxon>
        <taxon>Micromonosporaceae</taxon>
        <taxon>Dactylosporangium</taxon>
    </lineage>
</organism>
<dbReference type="Proteomes" id="UP001501470">
    <property type="component" value="Unassembled WGS sequence"/>
</dbReference>
<proteinExistence type="predicted"/>
<gene>
    <name evidence="2" type="ORF">GCM10009827_015840</name>
</gene>